<sequence>MTLEQALQYVAKGRVDVAVLPKAEAEYVLQQMKVRQVQAVQPALELLPMYHYIHQKHQALVGPLTAQLEKLIAPVQATGHQ</sequence>
<dbReference type="EMBL" id="JBHLXP010000001">
    <property type="protein sequence ID" value="MFC0046748.1"/>
    <property type="molecule type" value="Genomic_DNA"/>
</dbReference>
<proteinExistence type="predicted"/>
<dbReference type="Gene3D" id="3.40.190.10">
    <property type="entry name" value="Periplasmic binding protein-like II"/>
    <property type="match status" value="1"/>
</dbReference>
<evidence type="ECO:0000313" key="2">
    <source>
        <dbReference type="Proteomes" id="UP001589813"/>
    </source>
</evidence>
<dbReference type="RefSeq" id="WP_377239319.1">
    <property type="nucleotide sequence ID" value="NZ_JBHLXP010000001.1"/>
</dbReference>
<protein>
    <recommendedName>
        <fullName evidence="3">LysR substrate-binding domain-containing protein</fullName>
    </recommendedName>
</protein>
<dbReference type="SUPFAM" id="SSF53850">
    <property type="entry name" value="Periplasmic binding protein-like II"/>
    <property type="match status" value="1"/>
</dbReference>
<dbReference type="Proteomes" id="UP001589813">
    <property type="component" value="Unassembled WGS sequence"/>
</dbReference>
<name>A0ABV6BB44_9GAMM</name>
<keyword evidence="2" id="KW-1185">Reference proteome</keyword>
<accession>A0ABV6BB44</accession>
<comment type="caution">
    <text evidence="1">The sequence shown here is derived from an EMBL/GenBank/DDBJ whole genome shotgun (WGS) entry which is preliminary data.</text>
</comment>
<gene>
    <name evidence="1" type="ORF">ACFFJP_00430</name>
</gene>
<organism evidence="1 2">
    <name type="scientific">Rheinheimera tilapiae</name>
    <dbReference type="NCBI Taxonomy" id="875043"/>
    <lineage>
        <taxon>Bacteria</taxon>
        <taxon>Pseudomonadati</taxon>
        <taxon>Pseudomonadota</taxon>
        <taxon>Gammaproteobacteria</taxon>
        <taxon>Chromatiales</taxon>
        <taxon>Chromatiaceae</taxon>
        <taxon>Rheinheimera</taxon>
    </lineage>
</organism>
<evidence type="ECO:0000313" key="1">
    <source>
        <dbReference type="EMBL" id="MFC0046748.1"/>
    </source>
</evidence>
<evidence type="ECO:0008006" key="3">
    <source>
        <dbReference type="Google" id="ProtNLM"/>
    </source>
</evidence>
<reference evidence="1 2" key="1">
    <citation type="submission" date="2024-09" db="EMBL/GenBank/DDBJ databases">
        <authorList>
            <person name="Sun Q."/>
            <person name="Mori K."/>
        </authorList>
    </citation>
    <scope>NUCLEOTIDE SEQUENCE [LARGE SCALE GENOMIC DNA]</scope>
    <source>
        <strain evidence="1 2">KCTC 23315</strain>
    </source>
</reference>